<keyword evidence="3" id="KW-0813">Transport</keyword>
<evidence type="ECO:0000256" key="9">
    <source>
        <dbReference type="ARBA" id="ARBA00023294"/>
    </source>
</evidence>
<dbReference type="Proteomes" id="UP000290289">
    <property type="component" value="Chromosome 15"/>
</dbReference>
<keyword evidence="8 11" id="KW-0472">Membrane</keyword>
<keyword evidence="14" id="KW-1185">Reference proteome</keyword>
<dbReference type="PANTHER" id="PTHR48017">
    <property type="entry name" value="OS05G0424000 PROTEIN-RELATED"/>
    <property type="match status" value="1"/>
</dbReference>
<dbReference type="AlphaFoldDB" id="A0A498HPN0"/>
<dbReference type="Pfam" id="PF01490">
    <property type="entry name" value="Aa_trans"/>
    <property type="match status" value="1"/>
</dbReference>
<evidence type="ECO:0000259" key="12">
    <source>
        <dbReference type="Pfam" id="PF01490"/>
    </source>
</evidence>
<name>A0A498HPN0_MALDO</name>
<evidence type="ECO:0000256" key="10">
    <source>
        <dbReference type="ARBA" id="ARBA00045588"/>
    </source>
</evidence>
<evidence type="ECO:0000256" key="8">
    <source>
        <dbReference type="ARBA" id="ARBA00023136"/>
    </source>
</evidence>
<comment type="caution">
    <text evidence="13">The sequence shown here is derived from an EMBL/GenBank/DDBJ whole genome shotgun (WGS) entry which is preliminary data.</text>
</comment>
<dbReference type="GO" id="GO:0009734">
    <property type="term" value="P:auxin-activated signaling pathway"/>
    <property type="evidence" value="ECO:0007669"/>
    <property type="project" value="UniProtKB-KW"/>
</dbReference>
<dbReference type="EMBL" id="RDQH01000341">
    <property type="protein sequence ID" value="RXH72700.1"/>
    <property type="molecule type" value="Genomic_DNA"/>
</dbReference>
<evidence type="ECO:0000256" key="7">
    <source>
        <dbReference type="ARBA" id="ARBA00022989"/>
    </source>
</evidence>
<organism evidence="13 14">
    <name type="scientific">Malus domestica</name>
    <name type="common">Apple</name>
    <name type="synonym">Pyrus malus</name>
    <dbReference type="NCBI Taxonomy" id="3750"/>
    <lineage>
        <taxon>Eukaryota</taxon>
        <taxon>Viridiplantae</taxon>
        <taxon>Streptophyta</taxon>
        <taxon>Embryophyta</taxon>
        <taxon>Tracheophyta</taxon>
        <taxon>Spermatophyta</taxon>
        <taxon>Magnoliopsida</taxon>
        <taxon>eudicotyledons</taxon>
        <taxon>Gunneridae</taxon>
        <taxon>Pentapetalae</taxon>
        <taxon>rosids</taxon>
        <taxon>fabids</taxon>
        <taxon>Rosales</taxon>
        <taxon>Rosaceae</taxon>
        <taxon>Amygdaloideae</taxon>
        <taxon>Maleae</taxon>
        <taxon>Malus</taxon>
    </lineage>
</organism>
<comment type="function">
    <text evidence="10">Carrier protein involved in proton-driven auxin influx. Mediates the formation of auxin gradient from developing leaves (site of auxin biosynthesis) to tips by contributing to the loading of auxin in vascular tissues and facilitating acropetal (base to tip) auxin transport within inner tissues of the root apex, and basipetal (tip to base) auxin transport within outer tissues of the root apex. May be involved in lateral roots and nodules formation.</text>
</comment>
<keyword evidence="5" id="KW-0769">Symport</keyword>
<feature type="transmembrane region" description="Helical" evidence="11">
    <location>
        <begin position="67"/>
        <end position="84"/>
    </location>
</feature>
<comment type="similarity">
    <text evidence="2">Belongs to the amino acid/polyamine transporter 2 family. Amino acid/auxin permease (AAAP) (TC 2.A.18.1) subfamily.</text>
</comment>
<accession>A0A498HPN0</accession>
<keyword evidence="6" id="KW-0029">Amino-acid transport</keyword>
<evidence type="ECO:0000256" key="5">
    <source>
        <dbReference type="ARBA" id="ARBA00022847"/>
    </source>
</evidence>
<dbReference type="GO" id="GO:0015293">
    <property type="term" value="F:symporter activity"/>
    <property type="evidence" value="ECO:0007669"/>
    <property type="project" value="UniProtKB-KW"/>
</dbReference>
<comment type="subcellular location">
    <subcellularLocation>
        <location evidence="1">Endomembrane system</location>
        <topology evidence="1">Multi-pass membrane protein</topology>
    </subcellularLocation>
</comment>
<keyword evidence="7 11" id="KW-1133">Transmembrane helix</keyword>
<sequence>MFAAAGDMAFACSYALDTLKSSPPENKVMKKALLIRARRRWPKSKFINREIPIRLEKVKFNMNMFRLSWRTAYGVLASFLAIALTFFSDMLGLLGALGYWPLIVYIPMEMHIVQNKIAKASGAIHGLYKGLKAYKAFQIKE</sequence>
<reference evidence="13 14" key="1">
    <citation type="submission" date="2018-10" db="EMBL/GenBank/DDBJ databases">
        <title>A high-quality apple genome assembly.</title>
        <authorList>
            <person name="Hu J."/>
        </authorList>
    </citation>
    <scope>NUCLEOTIDE SEQUENCE [LARGE SCALE GENOMIC DNA]</scope>
    <source>
        <strain evidence="14">cv. HFTH1</strain>
        <tissue evidence="13">Young leaf</tissue>
    </source>
</reference>
<evidence type="ECO:0000313" key="14">
    <source>
        <dbReference type="Proteomes" id="UP000290289"/>
    </source>
</evidence>
<evidence type="ECO:0000256" key="4">
    <source>
        <dbReference type="ARBA" id="ARBA00022692"/>
    </source>
</evidence>
<evidence type="ECO:0000313" key="13">
    <source>
        <dbReference type="EMBL" id="RXH72700.1"/>
    </source>
</evidence>
<keyword evidence="9" id="KW-0927">Auxin signaling pathway</keyword>
<evidence type="ECO:0000256" key="1">
    <source>
        <dbReference type="ARBA" id="ARBA00004127"/>
    </source>
</evidence>
<keyword evidence="4 11" id="KW-0812">Transmembrane</keyword>
<feature type="domain" description="Amino acid transporter transmembrane" evidence="12">
    <location>
        <begin position="49"/>
        <end position="120"/>
    </location>
</feature>
<dbReference type="GO" id="GO:0012505">
    <property type="term" value="C:endomembrane system"/>
    <property type="evidence" value="ECO:0007669"/>
    <property type="project" value="UniProtKB-SubCell"/>
</dbReference>
<dbReference type="GO" id="GO:0006865">
    <property type="term" value="P:amino acid transport"/>
    <property type="evidence" value="ECO:0007669"/>
    <property type="project" value="UniProtKB-KW"/>
</dbReference>
<proteinExistence type="inferred from homology"/>
<gene>
    <name evidence="13" type="ORF">DVH24_012384</name>
</gene>
<feature type="transmembrane region" description="Helical" evidence="11">
    <location>
        <begin position="90"/>
        <end position="108"/>
    </location>
</feature>
<evidence type="ECO:0000256" key="2">
    <source>
        <dbReference type="ARBA" id="ARBA00005590"/>
    </source>
</evidence>
<protein>
    <recommendedName>
        <fullName evidence="12">Amino acid transporter transmembrane domain-containing protein</fullName>
    </recommendedName>
</protein>
<dbReference type="InterPro" id="IPR013057">
    <property type="entry name" value="AA_transpt_TM"/>
</dbReference>
<evidence type="ECO:0000256" key="6">
    <source>
        <dbReference type="ARBA" id="ARBA00022970"/>
    </source>
</evidence>
<evidence type="ECO:0000256" key="11">
    <source>
        <dbReference type="SAM" id="Phobius"/>
    </source>
</evidence>
<dbReference type="STRING" id="3750.A0A498HPN0"/>
<evidence type="ECO:0000256" key="3">
    <source>
        <dbReference type="ARBA" id="ARBA00022448"/>
    </source>
</evidence>